<keyword evidence="1" id="KW-0378">Hydrolase</keyword>
<evidence type="ECO:0000313" key="1">
    <source>
        <dbReference type="EMBL" id="AGY46503.1"/>
    </source>
</evidence>
<dbReference type="SUPFAM" id="SSF55608">
    <property type="entry name" value="Homing endonucleases"/>
    <property type="match status" value="1"/>
</dbReference>
<dbReference type="KEGG" id="vg:17503304"/>
<proteinExistence type="predicted"/>
<keyword evidence="2" id="KW-1185">Reference proteome</keyword>
<sequence length="141" mass="16149">MSPEYVAGLFDGEGCVRLHKSKPKKGNGNYTVRVTLHNTYKPVLEDLHKTYGGFLHHDRTAVKPGCLPVYRWEATGHVAISFLQNVVDYLVIKHDQAVGALQWNNFRLTCPKQKDKSFINEYYILSDAVYNRLASMKRVSY</sequence>
<dbReference type="EMBL" id="KF598865">
    <property type="protein sequence ID" value="AGY46503.1"/>
    <property type="molecule type" value="Genomic_DNA"/>
</dbReference>
<accession>U5PVP4</accession>
<dbReference type="OrthoDB" id="29030at10239"/>
<dbReference type="Proteomes" id="UP000017664">
    <property type="component" value="Segment"/>
</dbReference>
<dbReference type="RefSeq" id="YP_008766994.1">
    <property type="nucleotide sequence ID" value="NC_022751.1"/>
</dbReference>
<reference evidence="1" key="1">
    <citation type="journal article" date="2013" name="Virol. Sin.">
        <title>Characterization and genomic analysis of a plaque purified strain of cyanophage PP.</title>
        <authorList>
            <person name="Zhou Y."/>
            <person name="Lin J."/>
            <person name="Li N."/>
            <person name="Hu Z."/>
            <person name="Deng F."/>
        </authorList>
    </citation>
    <scope>NUCLEOTIDE SEQUENCE [LARGE SCALE GENOMIC DNA]</scope>
</reference>
<dbReference type="Gene3D" id="3.10.28.10">
    <property type="entry name" value="Homing endonucleases"/>
    <property type="match status" value="1"/>
</dbReference>
<organism evidence="1 2">
    <name type="scientific">Cyanophage PP</name>
    <dbReference type="NCBI Taxonomy" id="434346"/>
    <lineage>
        <taxon>Viruses</taxon>
        <taxon>Duplodnaviria</taxon>
        <taxon>Heunggongvirae</taxon>
        <taxon>Uroviricota</taxon>
        <taxon>Caudoviricetes</taxon>
        <taxon>Saffermanviridae</taxon>
        <taxon>Wumptrevirus</taxon>
        <taxon>Wumptrevirus PP</taxon>
    </lineage>
</organism>
<keyword evidence="1" id="KW-0255">Endonuclease</keyword>
<dbReference type="InterPro" id="IPR027434">
    <property type="entry name" value="Homing_endonucl"/>
</dbReference>
<name>U5PVP4_9CAUD</name>
<dbReference type="GeneID" id="17503304"/>
<keyword evidence="1" id="KW-0540">Nuclease</keyword>
<gene>
    <name evidence="1" type="ORF">PP_36</name>
</gene>
<evidence type="ECO:0000313" key="2">
    <source>
        <dbReference type="Proteomes" id="UP000017664"/>
    </source>
</evidence>
<dbReference type="GO" id="GO:0004519">
    <property type="term" value="F:endonuclease activity"/>
    <property type="evidence" value="ECO:0007669"/>
    <property type="project" value="UniProtKB-KW"/>
</dbReference>
<protein>
    <submittedName>
        <fullName evidence="1">DNA endonuclease</fullName>
    </submittedName>
</protein>